<dbReference type="InterPro" id="IPR041033">
    <property type="entry name" value="SpaA_PFL_dom_1"/>
</dbReference>
<dbReference type="InterPro" id="IPR019931">
    <property type="entry name" value="LPXTG_anchor"/>
</dbReference>
<evidence type="ECO:0000256" key="6">
    <source>
        <dbReference type="SAM" id="SignalP"/>
    </source>
</evidence>
<dbReference type="GO" id="GO:0005975">
    <property type="term" value="P:carbohydrate metabolic process"/>
    <property type="evidence" value="ECO:0007669"/>
    <property type="project" value="UniProtKB-ARBA"/>
</dbReference>
<keyword evidence="3 6" id="KW-0732">Signal</keyword>
<dbReference type="InterPro" id="IPR006311">
    <property type="entry name" value="TAT_signal"/>
</dbReference>
<keyword evidence="5" id="KW-0472">Membrane</keyword>
<dbReference type="InterPro" id="IPR013783">
    <property type="entry name" value="Ig-like_fold"/>
</dbReference>
<evidence type="ECO:0000256" key="4">
    <source>
        <dbReference type="ARBA" id="ARBA00023088"/>
    </source>
</evidence>
<evidence type="ECO:0000313" key="12">
    <source>
        <dbReference type="Proteomes" id="UP001213972"/>
    </source>
</evidence>
<dbReference type="Pfam" id="PF17802">
    <property type="entry name" value="SpaA"/>
    <property type="match status" value="1"/>
</dbReference>
<organism evidence="11 12">
    <name type="scientific">Candidatus Microbacterium phytovorans</name>
    <dbReference type="NCBI Taxonomy" id="3121374"/>
    <lineage>
        <taxon>Bacteria</taxon>
        <taxon>Bacillati</taxon>
        <taxon>Actinomycetota</taxon>
        <taxon>Actinomycetes</taxon>
        <taxon>Micrococcales</taxon>
        <taxon>Microbacteriaceae</taxon>
        <taxon>Microbacterium</taxon>
    </lineage>
</organism>
<keyword evidence="4" id="KW-0572">Peptidoglycan-anchor</keyword>
<dbReference type="NCBIfam" id="TIGR04226">
    <property type="entry name" value="RrgB_K2N_iso_D2"/>
    <property type="match status" value="1"/>
</dbReference>
<dbReference type="InterPro" id="IPR046473">
    <property type="entry name" value="Sgo0707-like_N2"/>
</dbReference>
<gene>
    <name evidence="11" type="ORF">P0Y48_13415</name>
</gene>
<evidence type="ECO:0000256" key="2">
    <source>
        <dbReference type="ARBA" id="ARBA00022525"/>
    </source>
</evidence>
<dbReference type="PROSITE" id="PS51318">
    <property type="entry name" value="TAT"/>
    <property type="match status" value="1"/>
</dbReference>
<dbReference type="NCBIfam" id="TIGR01167">
    <property type="entry name" value="LPXTG_anchor"/>
    <property type="match status" value="1"/>
</dbReference>
<evidence type="ECO:0000259" key="7">
    <source>
        <dbReference type="Pfam" id="PF00746"/>
    </source>
</evidence>
<dbReference type="Gene3D" id="2.60.40.740">
    <property type="match status" value="1"/>
</dbReference>
<dbReference type="InterPro" id="IPR048052">
    <property type="entry name" value="FM1-like"/>
</dbReference>
<evidence type="ECO:0000259" key="9">
    <source>
        <dbReference type="Pfam" id="PF17802"/>
    </source>
</evidence>
<accession>A0AAJ5W1U4</accession>
<evidence type="ECO:0000256" key="5">
    <source>
        <dbReference type="SAM" id="Phobius"/>
    </source>
</evidence>
<dbReference type="AlphaFoldDB" id="A0AAJ5W1U4"/>
<keyword evidence="1" id="KW-0134">Cell wall</keyword>
<feature type="signal peptide" evidence="6">
    <location>
        <begin position="1"/>
        <end position="32"/>
    </location>
</feature>
<feature type="transmembrane region" description="Helical" evidence="5">
    <location>
        <begin position="465"/>
        <end position="484"/>
    </location>
</feature>
<evidence type="ECO:0000259" key="10">
    <source>
        <dbReference type="Pfam" id="PF20623"/>
    </source>
</evidence>
<dbReference type="Pfam" id="PF20623">
    <property type="entry name" value="Sgo0707_N2"/>
    <property type="match status" value="1"/>
</dbReference>
<feature type="domain" description="SpaA-like prealbumin fold" evidence="9">
    <location>
        <begin position="334"/>
        <end position="438"/>
    </location>
</feature>
<evidence type="ECO:0000256" key="3">
    <source>
        <dbReference type="ARBA" id="ARBA00022729"/>
    </source>
</evidence>
<sequence>MHSLTRRAVRATITATALAAVAMIGLTAPAHAAPLVDPDQTGSITVHKFEKPAAATGLPNNGTVVDTSGLTPLAGVTFEIRPVNPIDLSTNAGWADAADLAGEFDASDAEGSVTDAGFTLGAATTQVTATDGTAVFGSLPVGLYLVQETAHPSGVTPAAPFLITVPLTDPTDSDTWIYDVHVYPKNSLTEAAKTVDDLDAIQLGDEVVWTITAGIPNESVIDGYKIVDPLDASLDYVDTLVTLSNGATITEGTHYTVTHDASNAVTVEFTAAGRAVLAANNTADVVVDVVTTVNTVGEIQNQALVYPNAASFDIEPGEPGGPVETNVPETRWGGITLEKTDGTNALTGASFQVFTSAADAAAQTNPVSLGGQTTFTVTAADGTLTLSGLRYSDFAGDATVAPGDPGYLSYYLVETVAPSGFELLAEPIPFTVTAATSAVGVDLEVVNVAHNAGFELPQTGGTGTGLLYVFGFALIAGGVLLLVLRRRSFASRTRP</sequence>
<evidence type="ECO:0000259" key="8">
    <source>
        <dbReference type="Pfam" id="PF16555"/>
    </source>
</evidence>
<feature type="domain" description="Gram-positive cocci surface proteins LPxTG" evidence="7">
    <location>
        <begin position="451"/>
        <end position="487"/>
    </location>
</feature>
<dbReference type="Proteomes" id="UP001213972">
    <property type="component" value="Chromosome"/>
</dbReference>
<evidence type="ECO:0000313" key="11">
    <source>
        <dbReference type="EMBL" id="WEK13439.1"/>
    </source>
</evidence>
<feature type="domain" description="Sgo0707-like N2" evidence="10">
    <location>
        <begin position="202"/>
        <end position="291"/>
    </location>
</feature>
<keyword evidence="2" id="KW-0964">Secreted</keyword>
<dbReference type="Gene3D" id="2.60.40.10">
    <property type="entry name" value="Immunoglobulins"/>
    <property type="match status" value="2"/>
</dbReference>
<feature type="chain" id="PRO_5042548070" evidence="6">
    <location>
        <begin position="33"/>
        <end position="495"/>
    </location>
</feature>
<dbReference type="InterPro" id="IPR026466">
    <property type="entry name" value="Fim_isopep_form_D2_dom"/>
</dbReference>
<keyword evidence="5" id="KW-1133">Transmembrane helix</keyword>
<dbReference type="EMBL" id="CP119321">
    <property type="protein sequence ID" value="WEK13439.1"/>
    <property type="molecule type" value="Genomic_DNA"/>
</dbReference>
<protein>
    <submittedName>
        <fullName evidence="11">SpaH/EbpB family LPXTG-anchored major pilin</fullName>
    </submittedName>
</protein>
<dbReference type="InterPro" id="IPR032364">
    <property type="entry name" value="GramPos_pilinD1_N"/>
</dbReference>
<feature type="domain" description="Gram-positive pilin subunit D1 N-terminal" evidence="8">
    <location>
        <begin position="40"/>
        <end position="187"/>
    </location>
</feature>
<dbReference type="NCBIfam" id="NF033902">
    <property type="entry name" value="iso_D2_wall_anc"/>
    <property type="match status" value="1"/>
</dbReference>
<proteinExistence type="predicted"/>
<evidence type="ECO:0000256" key="1">
    <source>
        <dbReference type="ARBA" id="ARBA00022512"/>
    </source>
</evidence>
<reference evidence="11" key="1">
    <citation type="submission" date="2023-03" db="EMBL/GenBank/DDBJ databases">
        <title>Andean soil-derived lignocellulolytic bacterial consortium as a source of novel taxa and putative plastic-active enzymes.</title>
        <authorList>
            <person name="Diaz-Garcia L."/>
            <person name="Chuvochina M."/>
            <person name="Feuerriegel G."/>
            <person name="Bunk B."/>
            <person name="Sproer C."/>
            <person name="Streit W.R."/>
            <person name="Rodriguez L.M."/>
            <person name="Overmann J."/>
            <person name="Jimenez D.J."/>
        </authorList>
    </citation>
    <scope>NUCLEOTIDE SEQUENCE</scope>
    <source>
        <strain evidence="11">MAG 4610</strain>
    </source>
</reference>
<keyword evidence="5" id="KW-0812">Transmembrane</keyword>
<name>A0AAJ5W1U4_9MICO</name>
<dbReference type="Pfam" id="PF16555">
    <property type="entry name" value="GramPos_pilinD1"/>
    <property type="match status" value="1"/>
</dbReference>
<dbReference type="Pfam" id="PF00746">
    <property type="entry name" value="Gram_pos_anchor"/>
    <property type="match status" value="1"/>
</dbReference>